<dbReference type="PIRSF" id="PIRSF000190">
    <property type="entry name" value="Pyd_amn-ph_oxd"/>
    <property type="match status" value="1"/>
</dbReference>
<comment type="cofactor">
    <cofactor evidence="5">
        <name>FMN</name>
        <dbReference type="ChEBI" id="CHEBI:58210"/>
    </cofactor>
    <text evidence="5">Binds 1 FMN per subunit.</text>
</comment>
<feature type="binding site" evidence="5">
    <location>
        <begin position="146"/>
        <end position="147"/>
    </location>
    <ligand>
        <name>FMN</name>
        <dbReference type="ChEBI" id="CHEBI:58210"/>
    </ligand>
</feature>
<feature type="region of interest" description="Disordered" evidence="6">
    <location>
        <begin position="1"/>
        <end position="26"/>
    </location>
</feature>
<dbReference type="OrthoDB" id="9780392at2"/>
<dbReference type="PANTHER" id="PTHR10851:SF0">
    <property type="entry name" value="PYRIDOXINE-5'-PHOSPHATE OXIDASE"/>
    <property type="match status" value="1"/>
</dbReference>
<dbReference type="EMBL" id="SDPO01000003">
    <property type="protein sequence ID" value="RXZ47288.1"/>
    <property type="molecule type" value="Genomic_DNA"/>
</dbReference>
<feature type="domain" description="Pyridoxamine 5'-phosphate oxidase N-terminal" evidence="7">
    <location>
        <begin position="38"/>
        <end position="143"/>
    </location>
</feature>
<comment type="similarity">
    <text evidence="1">Belongs to the pyridoxamine 5'-phosphate oxidase family.</text>
</comment>
<evidence type="ECO:0000259" key="8">
    <source>
        <dbReference type="Pfam" id="PF10590"/>
    </source>
</evidence>
<reference evidence="9 10" key="1">
    <citation type="submission" date="2019-01" db="EMBL/GenBank/DDBJ databases">
        <authorList>
            <person name="Li J."/>
        </authorList>
    </citation>
    <scope>NUCLEOTIDE SEQUENCE [LARGE SCALE GENOMIC DNA]</scope>
    <source>
        <strain evidence="9 10">CCUG 35506</strain>
    </source>
</reference>
<dbReference type="Proteomes" id="UP000292935">
    <property type="component" value="Unassembled WGS sequence"/>
</dbReference>
<dbReference type="Pfam" id="PF01243">
    <property type="entry name" value="PNPOx_N"/>
    <property type="match status" value="1"/>
</dbReference>
<evidence type="ECO:0000313" key="9">
    <source>
        <dbReference type="EMBL" id="RXZ47288.1"/>
    </source>
</evidence>
<sequence>MTTLRDRLRSTPSIVGQPPRFDPLTAPDEPQELFVDWLDAALAAEVPEPHALTLSTVDREGRPDARVLVLKDVTADGSFEIATGDDSAKGKQLDANPHVALTFYWSPLARSIRVRGLAERATPAESASDFIARNPAAKAIALAGRQSAPLLDLEERDRIVAGNLARLESEPGLTTTEWTVWCVRPASVEFWQGDPSRNHLRLRYERTESGWDRRQLWA</sequence>
<keyword evidence="10" id="KW-1185">Reference proteome</keyword>
<evidence type="ECO:0000313" key="10">
    <source>
        <dbReference type="Proteomes" id="UP000292935"/>
    </source>
</evidence>
<dbReference type="SUPFAM" id="SSF50475">
    <property type="entry name" value="FMN-binding split barrel"/>
    <property type="match status" value="1"/>
</dbReference>
<evidence type="ECO:0000256" key="6">
    <source>
        <dbReference type="SAM" id="MobiDB-lite"/>
    </source>
</evidence>
<keyword evidence="3 5" id="KW-0288">FMN</keyword>
<evidence type="ECO:0000256" key="2">
    <source>
        <dbReference type="ARBA" id="ARBA00022630"/>
    </source>
</evidence>
<dbReference type="Pfam" id="PF10590">
    <property type="entry name" value="PNP_phzG_C"/>
    <property type="match status" value="1"/>
</dbReference>
<protein>
    <submittedName>
        <fullName evidence="9">Pyridoxal 5'-phosphate synthase</fullName>
        <ecNumber evidence="9">1.4.3.5</ecNumber>
    </submittedName>
</protein>
<feature type="domain" description="Pyridoxine 5'-phosphate oxidase dimerisation C-terminal" evidence="8">
    <location>
        <begin position="178"/>
        <end position="217"/>
    </location>
</feature>
<name>A0A4Q2JMY8_9MICO</name>
<gene>
    <name evidence="9" type="ORF">ESP57_11950</name>
</gene>
<dbReference type="InterPro" id="IPR019576">
    <property type="entry name" value="Pyridoxamine_oxidase_dimer_C"/>
</dbReference>
<feature type="binding site" evidence="5">
    <location>
        <begin position="66"/>
        <end position="71"/>
    </location>
    <ligand>
        <name>FMN</name>
        <dbReference type="ChEBI" id="CHEBI:58210"/>
    </ligand>
</feature>
<organism evidence="9 10">
    <name type="scientific">Agromyces fucosus</name>
    <dbReference type="NCBI Taxonomy" id="41985"/>
    <lineage>
        <taxon>Bacteria</taxon>
        <taxon>Bacillati</taxon>
        <taxon>Actinomycetota</taxon>
        <taxon>Actinomycetes</taxon>
        <taxon>Micrococcales</taxon>
        <taxon>Microbacteriaceae</taxon>
        <taxon>Agromyces</taxon>
    </lineage>
</organism>
<feature type="binding site" evidence="5">
    <location>
        <position position="89"/>
    </location>
    <ligand>
        <name>FMN</name>
        <dbReference type="ChEBI" id="CHEBI:58210"/>
    </ligand>
</feature>
<dbReference type="AlphaFoldDB" id="A0A4Q2JMY8"/>
<comment type="caution">
    <text evidence="9">The sequence shown here is derived from an EMBL/GenBank/DDBJ whole genome shotgun (WGS) entry which is preliminary data.</text>
</comment>
<dbReference type="NCBIfam" id="NF004231">
    <property type="entry name" value="PRK05679.1"/>
    <property type="match status" value="1"/>
</dbReference>
<proteinExistence type="inferred from homology"/>
<dbReference type="GO" id="GO:0004733">
    <property type="term" value="F:pyridoxamine phosphate oxidase activity"/>
    <property type="evidence" value="ECO:0007669"/>
    <property type="project" value="UniProtKB-EC"/>
</dbReference>
<dbReference type="InterPro" id="IPR000659">
    <property type="entry name" value="Pyridox_Oxase"/>
</dbReference>
<dbReference type="Gene3D" id="2.30.110.10">
    <property type="entry name" value="Electron Transport, Fmn-binding Protein, Chain A"/>
    <property type="match status" value="1"/>
</dbReference>
<feature type="binding site" evidence="5">
    <location>
        <position position="191"/>
    </location>
    <ligand>
        <name>FMN</name>
        <dbReference type="ChEBI" id="CHEBI:58210"/>
    </ligand>
</feature>
<feature type="binding site" evidence="5">
    <location>
        <position position="201"/>
    </location>
    <ligand>
        <name>FMN</name>
        <dbReference type="ChEBI" id="CHEBI:58210"/>
    </ligand>
</feature>
<dbReference type="InterPro" id="IPR012349">
    <property type="entry name" value="Split_barrel_FMN-bd"/>
</dbReference>
<dbReference type="InterPro" id="IPR011576">
    <property type="entry name" value="Pyridox_Oxase_N"/>
</dbReference>
<dbReference type="EC" id="1.4.3.5" evidence="9"/>
<keyword evidence="4 9" id="KW-0560">Oxidoreductase</keyword>
<dbReference type="PANTHER" id="PTHR10851">
    <property type="entry name" value="PYRIDOXINE-5-PHOSPHATE OXIDASE"/>
    <property type="match status" value="1"/>
</dbReference>
<evidence type="ECO:0000256" key="5">
    <source>
        <dbReference type="PIRSR" id="PIRSR000190-2"/>
    </source>
</evidence>
<evidence type="ECO:0000256" key="1">
    <source>
        <dbReference type="ARBA" id="ARBA00007301"/>
    </source>
</evidence>
<evidence type="ECO:0000256" key="3">
    <source>
        <dbReference type="ARBA" id="ARBA00022643"/>
    </source>
</evidence>
<dbReference type="GO" id="GO:0010181">
    <property type="term" value="F:FMN binding"/>
    <property type="evidence" value="ECO:0007669"/>
    <property type="project" value="InterPro"/>
</dbReference>
<evidence type="ECO:0000256" key="4">
    <source>
        <dbReference type="ARBA" id="ARBA00023002"/>
    </source>
</evidence>
<accession>A0A4Q2JMY8</accession>
<dbReference type="GO" id="GO:0008615">
    <property type="term" value="P:pyridoxine biosynthetic process"/>
    <property type="evidence" value="ECO:0007669"/>
    <property type="project" value="InterPro"/>
</dbReference>
<keyword evidence="2" id="KW-0285">Flavoprotein</keyword>
<dbReference type="RefSeq" id="WP_129231749.1">
    <property type="nucleotide sequence ID" value="NZ_SDPO01000003.1"/>
</dbReference>
<evidence type="ECO:0000259" key="7">
    <source>
        <dbReference type="Pfam" id="PF01243"/>
    </source>
</evidence>